<name>A0A0K1PNS5_9BACT</name>
<sequence>MAKLERAVRFVLRSTGASSLAFVGYSMGATLSGIHAALHPETAAALVNLAGPFDFDLAGGLRLLADRRWFNTDAITSAGNVSQAQIQSGILALSPTEPVGKWVRIAEQWHDPSARAGFAALEKWAAEDVSFPAAAYGTYVKELYQQNQLIRGEHRVRGKVVDLSRITCPVLTIAADRDVVCPRNAAIALNAAVRSNVKDILDVPGGHVGAVVGTQAARTLYPPLKSWLTQYAKIASGLGGTSGSPQNLRF</sequence>
<dbReference type="PANTHER" id="PTHR36837:SF2">
    <property type="entry name" value="POLY(3-HYDROXYALKANOATE) POLYMERASE SUBUNIT PHAC"/>
    <property type="match status" value="1"/>
</dbReference>
<evidence type="ECO:0000313" key="2">
    <source>
        <dbReference type="EMBL" id="AKU95178.1"/>
    </source>
</evidence>
<dbReference type="STRING" id="1391654.AKJ09_01842"/>
<evidence type="ECO:0000313" key="3">
    <source>
        <dbReference type="Proteomes" id="UP000064967"/>
    </source>
</evidence>
<dbReference type="RefSeq" id="WP_169927378.1">
    <property type="nucleotide sequence ID" value="NZ_CP012333.1"/>
</dbReference>
<dbReference type="AlphaFoldDB" id="A0A0K1PNS5"/>
<dbReference type="KEGG" id="llu:AKJ09_01842"/>
<dbReference type="InterPro" id="IPR000073">
    <property type="entry name" value="AB_hydrolase_1"/>
</dbReference>
<dbReference type="PANTHER" id="PTHR36837">
    <property type="entry name" value="POLY(3-HYDROXYALKANOATE) POLYMERASE SUBUNIT PHAC"/>
    <property type="match status" value="1"/>
</dbReference>
<dbReference type="SUPFAM" id="SSF53474">
    <property type="entry name" value="alpha/beta-Hydrolases"/>
    <property type="match status" value="1"/>
</dbReference>
<dbReference type="InterPro" id="IPR029058">
    <property type="entry name" value="AB_hydrolase_fold"/>
</dbReference>
<dbReference type="InterPro" id="IPR051321">
    <property type="entry name" value="PHA/PHB_synthase"/>
</dbReference>
<dbReference type="EMBL" id="CP012333">
    <property type="protein sequence ID" value="AKU95178.1"/>
    <property type="molecule type" value="Genomic_DNA"/>
</dbReference>
<feature type="domain" description="AB hydrolase-1" evidence="1">
    <location>
        <begin position="4"/>
        <end position="209"/>
    </location>
</feature>
<accession>A0A0K1PNS5</accession>
<dbReference type="Pfam" id="PF00561">
    <property type="entry name" value="Abhydrolase_1"/>
    <property type="match status" value="1"/>
</dbReference>
<gene>
    <name evidence="2" type="ORF">AKJ09_01842</name>
</gene>
<dbReference type="Gene3D" id="3.40.50.1820">
    <property type="entry name" value="alpha/beta hydrolase"/>
    <property type="match status" value="1"/>
</dbReference>
<reference evidence="2 3" key="1">
    <citation type="submission" date="2015-08" db="EMBL/GenBank/DDBJ databases">
        <authorList>
            <person name="Babu N.S."/>
            <person name="Beckwith C.J."/>
            <person name="Beseler K.G."/>
            <person name="Brison A."/>
            <person name="Carone J.V."/>
            <person name="Caskin T.P."/>
            <person name="Diamond M."/>
            <person name="Durham M.E."/>
            <person name="Foxe J.M."/>
            <person name="Go M."/>
            <person name="Henderson B.A."/>
            <person name="Jones I.B."/>
            <person name="McGettigan J.A."/>
            <person name="Micheletti S.J."/>
            <person name="Nasrallah M.E."/>
            <person name="Ortiz D."/>
            <person name="Piller C.R."/>
            <person name="Privatt S.R."/>
            <person name="Schneider S.L."/>
            <person name="Sharp S."/>
            <person name="Smith T.C."/>
            <person name="Stanton J.D."/>
            <person name="Ullery H.E."/>
            <person name="Wilson R.J."/>
            <person name="Serrano M.G."/>
            <person name="Buck G."/>
            <person name="Lee V."/>
            <person name="Wang Y."/>
            <person name="Carvalho R."/>
            <person name="Voegtly L."/>
            <person name="Shi R."/>
            <person name="Duckworth R."/>
            <person name="Johnson A."/>
            <person name="Loviza R."/>
            <person name="Walstead R."/>
            <person name="Shah Z."/>
            <person name="Kiflezghi M."/>
            <person name="Wade K."/>
            <person name="Ball S.L."/>
            <person name="Bradley K.W."/>
            <person name="Asai D.J."/>
            <person name="Bowman C.A."/>
            <person name="Russell D.A."/>
            <person name="Pope W.H."/>
            <person name="Jacobs-Sera D."/>
            <person name="Hendrix R.W."/>
            <person name="Hatfull G.F."/>
        </authorList>
    </citation>
    <scope>NUCLEOTIDE SEQUENCE [LARGE SCALE GENOMIC DNA]</scope>
    <source>
        <strain evidence="2 3">DSM 27648</strain>
    </source>
</reference>
<keyword evidence="3" id="KW-1185">Reference proteome</keyword>
<organism evidence="2 3">
    <name type="scientific">Labilithrix luteola</name>
    <dbReference type="NCBI Taxonomy" id="1391654"/>
    <lineage>
        <taxon>Bacteria</taxon>
        <taxon>Pseudomonadati</taxon>
        <taxon>Myxococcota</taxon>
        <taxon>Polyangia</taxon>
        <taxon>Polyangiales</taxon>
        <taxon>Labilitrichaceae</taxon>
        <taxon>Labilithrix</taxon>
    </lineage>
</organism>
<dbReference type="Proteomes" id="UP000064967">
    <property type="component" value="Chromosome"/>
</dbReference>
<evidence type="ECO:0000259" key="1">
    <source>
        <dbReference type="Pfam" id="PF00561"/>
    </source>
</evidence>
<protein>
    <submittedName>
        <fullName evidence="2">Polyhydroxyalkanoic acid synthase</fullName>
    </submittedName>
</protein>
<proteinExistence type="predicted"/>